<protein>
    <recommendedName>
        <fullName evidence="3">HTH tetR-type domain-containing protein</fullName>
    </recommendedName>
</protein>
<dbReference type="STRING" id="1685382.AVJ23_18895"/>
<feature type="DNA-binding region" description="H-T-H motif" evidence="2">
    <location>
        <begin position="30"/>
        <end position="49"/>
    </location>
</feature>
<keyword evidence="1 2" id="KW-0238">DNA-binding</keyword>
<dbReference type="InterPro" id="IPR039536">
    <property type="entry name" value="TetR_C_Proteobacteria"/>
</dbReference>
<dbReference type="SUPFAM" id="SSF46689">
    <property type="entry name" value="Homeodomain-like"/>
    <property type="match status" value="1"/>
</dbReference>
<dbReference type="InterPro" id="IPR001647">
    <property type="entry name" value="HTH_TetR"/>
</dbReference>
<dbReference type="PROSITE" id="PS50977">
    <property type="entry name" value="HTH_TETR_2"/>
    <property type="match status" value="1"/>
</dbReference>
<dbReference type="GO" id="GO:0003700">
    <property type="term" value="F:DNA-binding transcription factor activity"/>
    <property type="evidence" value="ECO:0007669"/>
    <property type="project" value="TreeGrafter"/>
</dbReference>
<evidence type="ECO:0000313" key="5">
    <source>
        <dbReference type="Proteomes" id="UP000054396"/>
    </source>
</evidence>
<dbReference type="PRINTS" id="PR00455">
    <property type="entry name" value="HTHTETR"/>
</dbReference>
<evidence type="ECO:0000256" key="1">
    <source>
        <dbReference type="ARBA" id="ARBA00023125"/>
    </source>
</evidence>
<dbReference type="RefSeq" id="WP_058863845.1">
    <property type="nucleotide sequence ID" value="NZ_LPXO01000016.1"/>
</dbReference>
<dbReference type="PANTHER" id="PTHR30055:SF146">
    <property type="entry name" value="HTH-TYPE TRANSCRIPTIONAL DUAL REGULATOR CECR"/>
    <property type="match status" value="1"/>
</dbReference>
<name>A0A0W7WEY9_9RHOB</name>
<dbReference type="PANTHER" id="PTHR30055">
    <property type="entry name" value="HTH-TYPE TRANSCRIPTIONAL REGULATOR RUTR"/>
    <property type="match status" value="1"/>
</dbReference>
<sequence length="198" mass="20705">MTPETKAAREAQIAEAAYALLAEKGLAGMSMLAVARRAKASNETLYRWYGDKAGLFRALIARNAAQVSERLDVMLAAPADKQDLEAVGAALLDMLLSERAIALNRAAASDASGSLGQVLAEAGRGAVFPRLAALFAREVAADRVTGPAGAAAALWVDLLVGDWQIRCATGAMARPDAATRADRAARAARLVRRLHAAP</sequence>
<dbReference type="OrthoDB" id="7914379at2"/>
<keyword evidence="5" id="KW-1185">Reference proteome</keyword>
<dbReference type="EMBL" id="LPXO01000016">
    <property type="protein sequence ID" value="KUF09200.1"/>
    <property type="molecule type" value="Genomic_DNA"/>
</dbReference>
<comment type="caution">
    <text evidence="4">The sequence shown here is derived from an EMBL/GenBank/DDBJ whole genome shotgun (WGS) entry which is preliminary data.</text>
</comment>
<dbReference type="AlphaFoldDB" id="A0A0W7WEY9"/>
<dbReference type="GO" id="GO:0000976">
    <property type="term" value="F:transcription cis-regulatory region binding"/>
    <property type="evidence" value="ECO:0007669"/>
    <property type="project" value="TreeGrafter"/>
</dbReference>
<evidence type="ECO:0000256" key="2">
    <source>
        <dbReference type="PROSITE-ProRule" id="PRU00335"/>
    </source>
</evidence>
<organism evidence="4 5">
    <name type="scientific">Pseudoponticoccus marisrubri</name>
    <dbReference type="NCBI Taxonomy" id="1685382"/>
    <lineage>
        <taxon>Bacteria</taxon>
        <taxon>Pseudomonadati</taxon>
        <taxon>Pseudomonadota</taxon>
        <taxon>Alphaproteobacteria</taxon>
        <taxon>Rhodobacterales</taxon>
        <taxon>Roseobacteraceae</taxon>
        <taxon>Pseudoponticoccus</taxon>
    </lineage>
</organism>
<dbReference type="InterPro" id="IPR050109">
    <property type="entry name" value="HTH-type_TetR-like_transc_reg"/>
</dbReference>
<dbReference type="InterPro" id="IPR009057">
    <property type="entry name" value="Homeodomain-like_sf"/>
</dbReference>
<feature type="domain" description="HTH tetR-type" evidence="3">
    <location>
        <begin position="7"/>
        <end position="67"/>
    </location>
</feature>
<dbReference type="Pfam" id="PF00440">
    <property type="entry name" value="TetR_N"/>
    <property type="match status" value="1"/>
</dbReference>
<reference evidence="4 5" key="1">
    <citation type="submission" date="2015-12" db="EMBL/GenBank/DDBJ databases">
        <authorList>
            <person name="Shamseldin A."/>
            <person name="Moawad H."/>
            <person name="Abd El-Rahim W.M."/>
            <person name="Sadowsky M.J."/>
        </authorList>
    </citation>
    <scope>NUCLEOTIDE SEQUENCE [LARGE SCALE GENOMIC DNA]</scope>
    <source>
        <strain evidence="4 5">SJ5A-1</strain>
    </source>
</reference>
<dbReference type="Proteomes" id="UP000054396">
    <property type="component" value="Unassembled WGS sequence"/>
</dbReference>
<proteinExistence type="predicted"/>
<gene>
    <name evidence="4" type="ORF">AVJ23_18895</name>
</gene>
<evidence type="ECO:0000259" key="3">
    <source>
        <dbReference type="PROSITE" id="PS50977"/>
    </source>
</evidence>
<accession>A0A0W7WEY9</accession>
<dbReference type="Pfam" id="PF14246">
    <property type="entry name" value="TetR_C_7"/>
    <property type="match status" value="1"/>
</dbReference>
<evidence type="ECO:0000313" key="4">
    <source>
        <dbReference type="EMBL" id="KUF09200.1"/>
    </source>
</evidence>
<dbReference type="Gene3D" id="1.10.357.10">
    <property type="entry name" value="Tetracycline Repressor, domain 2"/>
    <property type="match status" value="1"/>
</dbReference>
<dbReference type="Gene3D" id="1.10.10.60">
    <property type="entry name" value="Homeodomain-like"/>
    <property type="match status" value="1"/>
</dbReference>